<feature type="compositionally biased region" description="Polar residues" evidence="1">
    <location>
        <begin position="72"/>
        <end position="84"/>
    </location>
</feature>
<organism evidence="2 3">
    <name type="scientific">Psilocybe cyanescens</name>
    <dbReference type="NCBI Taxonomy" id="93625"/>
    <lineage>
        <taxon>Eukaryota</taxon>
        <taxon>Fungi</taxon>
        <taxon>Dikarya</taxon>
        <taxon>Basidiomycota</taxon>
        <taxon>Agaricomycotina</taxon>
        <taxon>Agaricomycetes</taxon>
        <taxon>Agaricomycetidae</taxon>
        <taxon>Agaricales</taxon>
        <taxon>Agaricineae</taxon>
        <taxon>Strophariaceae</taxon>
        <taxon>Psilocybe</taxon>
    </lineage>
</organism>
<evidence type="ECO:0000313" key="2">
    <source>
        <dbReference type="EMBL" id="PPQ88597.1"/>
    </source>
</evidence>
<accession>A0A409XD49</accession>
<dbReference type="EMBL" id="NHYD01002059">
    <property type="protein sequence ID" value="PPQ88597.1"/>
    <property type="molecule type" value="Genomic_DNA"/>
</dbReference>
<sequence>MLKAVREGHIEDILTQIFSALLWPLTHSPGLEERLQIISIYGYLIAGEGHDQRSSIAIGCYRMQQKNVSALKSKSSFIKPQSSPIAKEQKKVEPRSCIESTNTNWSLHSFFVGYQR</sequence>
<name>A0A409XD49_PSICY</name>
<proteinExistence type="predicted"/>
<dbReference type="InParanoid" id="A0A409XD49"/>
<gene>
    <name evidence="2" type="ORF">CVT25_009978</name>
</gene>
<evidence type="ECO:0000256" key="1">
    <source>
        <dbReference type="SAM" id="MobiDB-lite"/>
    </source>
</evidence>
<dbReference type="Proteomes" id="UP000283269">
    <property type="component" value="Unassembled WGS sequence"/>
</dbReference>
<feature type="region of interest" description="Disordered" evidence="1">
    <location>
        <begin position="72"/>
        <end position="94"/>
    </location>
</feature>
<comment type="caution">
    <text evidence="2">The sequence shown here is derived from an EMBL/GenBank/DDBJ whole genome shotgun (WGS) entry which is preliminary data.</text>
</comment>
<dbReference type="AlphaFoldDB" id="A0A409XD49"/>
<keyword evidence="3" id="KW-1185">Reference proteome</keyword>
<protein>
    <submittedName>
        <fullName evidence="2">Uncharacterized protein</fullName>
    </submittedName>
</protein>
<reference evidence="2 3" key="1">
    <citation type="journal article" date="2018" name="Evol. Lett.">
        <title>Horizontal gene cluster transfer increased hallucinogenic mushroom diversity.</title>
        <authorList>
            <person name="Reynolds H.T."/>
            <person name="Vijayakumar V."/>
            <person name="Gluck-Thaler E."/>
            <person name="Korotkin H.B."/>
            <person name="Matheny P.B."/>
            <person name="Slot J.C."/>
        </authorList>
    </citation>
    <scope>NUCLEOTIDE SEQUENCE [LARGE SCALE GENOMIC DNA]</scope>
    <source>
        <strain evidence="2 3">2631</strain>
    </source>
</reference>
<evidence type="ECO:0000313" key="3">
    <source>
        <dbReference type="Proteomes" id="UP000283269"/>
    </source>
</evidence>